<gene>
    <name evidence="11" type="primary">fliJ</name>
    <name evidence="11" type="ORF">BR63_05250</name>
</gene>
<keyword evidence="8" id="KW-0653">Protein transport</keyword>
<keyword evidence="12" id="KW-1185">Reference proteome</keyword>
<dbReference type="SUPFAM" id="SSF140423">
    <property type="entry name" value="MW0975(SA0943)-like"/>
    <property type="match status" value="1"/>
</dbReference>
<dbReference type="GO" id="GO:0009288">
    <property type="term" value="C:bacterial-type flagellum"/>
    <property type="evidence" value="ECO:0007669"/>
    <property type="project" value="InterPro"/>
</dbReference>
<dbReference type="GO" id="GO:0071973">
    <property type="term" value="P:bacterial-type flagellum-dependent cell motility"/>
    <property type="evidence" value="ECO:0007669"/>
    <property type="project" value="InterPro"/>
</dbReference>
<evidence type="ECO:0000313" key="11">
    <source>
        <dbReference type="EMBL" id="QNB45770.1"/>
    </source>
</evidence>
<keyword evidence="11" id="KW-0966">Cell projection</keyword>
<evidence type="ECO:0000256" key="5">
    <source>
        <dbReference type="ARBA" id="ARBA00022475"/>
    </source>
</evidence>
<dbReference type="AlphaFoldDB" id="A0A7G6E116"/>
<evidence type="ECO:0000313" key="12">
    <source>
        <dbReference type="Proteomes" id="UP000515847"/>
    </source>
</evidence>
<name>A0A7G6E116_THEFR</name>
<evidence type="ECO:0000256" key="2">
    <source>
        <dbReference type="ARBA" id="ARBA00010004"/>
    </source>
</evidence>
<keyword evidence="4" id="KW-0813">Transport</keyword>
<dbReference type="KEGG" id="tfr:BR63_05250"/>
<dbReference type="GO" id="GO:0044781">
    <property type="term" value="P:bacterial-type flagellum organization"/>
    <property type="evidence" value="ECO:0007669"/>
    <property type="project" value="UniProtKB-KW"/>
</dbReference>
<evidence type="ECO:0000256" key="7">
    <source>
        <dbReference type="ARBA" id="ARBA00022795"/>
    </source>
</evidence>
<dbReference type="GO" id="GO:0005886">
    <property type="term" value="C:plasma membrane"/>
    <property type="evidence" value="ECO:0007669"/>
    <property type="project" value="UniProtKB-SubCell"/>
</dbReference>
<evidence type="ECO:0000256" key="3">
    <source>
        <dbReference type="ARBA" id="ARBA00020392"/>
    </source>
</evidence>
<dbReference type="Pfam" id="PF02050">
    <property type="entry name" value="FliJ"/>
    <property type="match status" value="1"/>
</dbReference>
<organism evidence="11 12">
    <name type="scientific">Thermanaerosceptrum fracticalcis</name>
    <dbReference type="NCBI Taxonomy" id="1712410"/>
    <lineage>
        <taxon>Bacteria</taxon>
        <taxon>Bacillati</taxon>
        <taxon>Bacillota</taxon>
        <taxon>Clostridia</taxon>
        <taxon>Eubacteriales</taxon>
        <taxon>Peptococcaceae</taxon>
        <taxon>Thermanaerosceptrum</taxon>
    </lineage>
</organism>
<dbReference type="Gene3D" id="1.10.287.1700">
    <property type="match status" value="1"/>
</dbReference>
<dbReference type="EMBL" id="CP045798">
    <property type="protein sequence ID" value="QNB45770.1"/>
    <property type="molecule type" value="Genomic_DNA"/>
</dbReference>
<keyword evidence="11" id="KW-0969">Cilium</keyword>
<dbReference type="InterPro" id="IPR053716">
    <property type="entry name" value="Flag_assembly_chemotaxis_eff"/>
</dbReference>
<sequence>MFKFRLASVRRLYEYKEKRCQEEVGQCINRLRLAEQKQGELEQMVKEIQGELARVQEGNVSLTAVMVNSYYLEHLQELLERQTELVTQRYTELRDAQGRLREAVKNRKIIDKIREKQYRRFMVEENRREQIFIDELALAARRR</sequence>
<evidence type="ECO:0000256" key="10">
    <source>
        <dbReference type="ARBA" id="ARBA00023225"/>
    </source>
</evidence>
<keyword evidence="11" id="KW-0282">Flagellum</keyword>
<comment type="subcellular location">
    <subcellularLocation>
        <location evidence="1">Cell membrane</location>
        <topology evidence="1">Peripheral membrane protein</topology>
        <orientation evidence="1">Cytoplasmic side</orientation>
    </subcellularLocation>
</comment>
<dbReference type="GO" id="GO:0006935">
    <property type="term" value="P:chemotaxis"/>
    <property type="evidence" value="ECO:0007669"/>
    <property type="project" value="UniProtKB-KW"/>
</dbReference>
<evidence type="ECO:0000256" key="6">
    <source>
        <dbReference type="ARBA" id="ARBA00022500"/>
    </source>
</evidence>
<dbReference type="InterPro" id="IPR036785">
    <property type="entry name" value="YkyA-like_sf"/>
</dbReference>
<keyword evidence="6" id="KW-0145">Chemotaxis</keyword>
<proteinExistence type="inferred from homology"/>
<keyword evidence="9" id="KW-0472">Membrane</keyword>
<evidence type="ECO:0000256" key="1">
    <source>
        <dbReference type="ARBA" id="ARBA00004413"/>
    </source>
</evidence>
<accession>A0A7G6E116</accession>
<dbReference type="InterPro" id="IPR012823">
    <property type="entry name" value="Flagell_FliJ"/>
</dbReference>
<dbReference type="GO" id="GO:0015031">
    <property type="term" value="P:protein transport"/>
    <property type="evidence" value="ECO:0007669"/>
    <property type="project" value="UniProtKB-KW"/>
</dbReference>
<protein>
    <recommendedName>
        <fullName evidence="3">Flagellar FliJ protein</fullName>
    </recommendedName>
</protein>
<evidence type="ECO:0000256" key="8">
    <source>
        <dbReference type="ARBA" id="ARBA00022927"/>
    </source>
</evidence>
<keyword evidence="10" id="KW-1006">Bacterial flagellum protein export</keyword>
<dbReference type="RefSeq" id="WP_034419703.1">
    <property type="nucleotide sequence ID" value="NZ_CP045798.1"/>
</dbReference>
<dbReference type="OrthoDB" id="1707704at2"/>
<evidence type="ECO:0000256" key="9">
    <source>
        <dbReference type="ARBA" id="ARBA00023136"/>
    </source>
</evidence>
<comment type="similarity">
    <text evidence="2">Belongs to the FliJ family.</text>
</comment>
<evidence type="ECO:0000256" key="4">
    <source>
        <dbReference type="ARBA" id="ARBA00022448"/>
    </source>
</evidence>
<dbReference type="NCBIfam" id="TIGR02473">
    <property type="entry name" value="flagell_FliJ"/>
    <property type="match status" value="1"/>
</dbReference>
<dbReference type="Proteomes" id="UP000515847">
    <property type="component" value="Chromosome"/>
</dbReference>
<keyword evidence="7" id="KW-1005">Bacterial flagellum biogenesis</keyword>
<keyword evidence="5" id="KW-1003">Cell membrane</keyword>
<reference evidence="11 12" key="1">
    <citation type="journal article" date="2019" name="Front. Microbiol.">
        <title>Thermoanaerosceptrum fracticalcis gen. nov. sp. nov., a Novel Fumarate-Fermenting Microorganism From a Deep Fractured Carbonate Aquifer of the US Great Basin.</title>
        <authorList>
            <person name="Hamilton-Brehm S.D."/>
            <person name="Stewart L.E."/>
            <person name="Zavarin M."/>
            <person name="Caldwell M."/>
            <person name="Lawson P.A."/>
            <person name="Onstott T.C."/>
            <person name="Grzymski J."/>
            <person name="Neveux I."/>
            <person name="Lollar B.S."/>
            <person name="Russell C.E."/>
            <person name="Moser D.P."/>
        </authorList>
    </citation>
    <scope>NUCLEOTIDE SEQUENCE [LARGE SCALE GENOMIC DNA]</scope>
    <source>
        <strain evidence="11 12">DRI-13</strain>
    </source>
</reference>